<dbReference type="Proteomes" id="UP000807342">
    <property type="component" value="Unassembled WGS sequence"/>
</dbReference>
<feature type="region of interest" description="Disordered" evidence="2">
    <location>
        <begin position="1"/>
        <end position="56"/>
    </location>
</feature>
<sequence>MNNDQAGGMSPLRMPVPPIPVVAASSSQNSRRSSHSSSMHSRRSLKSLDRLLGDDRDPRKLQNLVHKLYEQLKFEKDRADYADRRASEAVSYLKSICEEKLRALRDISRLEEELKLYKIQYDEAQKEIFRAQAVLDEVDEKRFRAEKEAAEARSNARKMRDEVNVMRAQEEGRREGLQEGFRKGREMGYQEGLQMAQAEMERVARPRATSQGPTEVERPASRMRTMNPITEPQPPQHGHSRAPSNAPSRPPTAPPETSTSTIAPQGPSVTSHTIPEIPEEPEVIRPRSFRAPSPSPRMPISAIPPDNYIPHLGEDNRIHLPPPFELSRPPPTPERVQSPALQGFAENEEPRMIPPILTNVRMTHRRRSNSPGSASTTVSQMGMLADPYYDTGTPMSAIPEVPSPEASPEAQDATNLRRQPSLSAQSVKLMTPGPNEHIYTRPRSTSGGSSISFQPPPVIPETNIRASMSSTSTAPGITVQAPVH</sequence>
<keyword evidence="4" id="KW-1185">Reference proteome</keyword>
<gene>
    <name evidence="3" type="ORF">P691DRAFT_811731</name>
</gene>
<keyword evidence="1" id="KW-0175">Coiled coil</keyword>
<evidence type="ECO:0000313" key="4">
    <source>
        <dbReference type="Proteomes" id="UP000807342"/>
    </source>
</evidence>
<feature type="compositionally biased region" description="Low complexity" evidence="2">
    <location>
        <begin position="21"/>
        <end position="39"/>
    </location>
</feature>
<reference evidence="3" key="1">
    <citation type="submission" date="2020-11" db="EMBL/GenBank/DDBJ databases">
        <authorList>
            <consortium name="DOE Joint Genome Institute"/>
            <person name="Ahrendt S."/>
            <person name="Riley R."/>
            <person name="Andreopoulos W."/>
            <person name="Labutti K."/>
            <person name="Pangilinan J."/>
            <person name="Ruiz-Duenas F.J."/>
            <person name="Barrasa J.M."/>
            <person name="Sanchez-Garcia M."/>
            <person name="Camarero S."/>
            <person name="Miyauchi S."/>
            <person name="Serrano A."/>
            <person name="Linde D."/>
            <person name="Babiker R."/>
            <person name="Drula E."/>
            <person name="Ayuso-Fernandez I."/>
            <person name="Pacheco R."/>
            <person name="Padilla G."/>
            <person name="Ferreira P."/>
            <person name="Barriuso J."/>
            <person name="Kellner H."/>
            <person name="Castanera R."/>
            <person name="Alfaro M."/>
            <person name="Ramirez L."/>
            <person name="Pisabarro A.G."/>
            <person name="Kuo A."/>
            <person name="Tritt A."/>
            <person name="Lipzen A."/>
            <person name="He G."/>
            <person name="Yan M."/>
            <person name="Ng V."/>
            <person name="Cullen D."/>
            <person name="Martin F."/>
            <person name="Rosso M.-N."/>
            <person name="Henrissat B."/>
            <person name="Hibbett D."/>
            <person name="Martinez A.T."/>
            <person name="Grigoriev I.V."/>
        </authorList>
    </citation>
    <scope>NUCLEOTIDE SEQUENCE</scope>
    <source>
        <strain evidence="3">MF-IS2</strain>
    </source>
</reference>
<comment type="caution">
    <text evidence="3">The sequence shown here is derived from an EMBL/GenBank/DDBJ whole genome shotgun (WGS) entry which is preliminary data.</text>
</comment>
<feature type="compositionally biased region" description="Pro residues" evidence="2">
    <location>
        <begin position="320"/>
        <end position="333"/>
    </location>
</feature>
<name>A0A9P6C6E8_9AGAR</name>
<proteinExistence type="predicted"/>
<feature type="coiled-coil region" evidence="1">
    <location>
        <begin position="93"/>
        <end position="169"/>
    </location>
</feature>
<feature type="region of interest" description="Disordered" evidence="2">
    <location>
        <begin position="387"/>
        <end position="484"/>
    </location>
</feature>
<dbReference type="EMBL" id="MU151057">
    <property type="protein sequence ID" value="KAF9453951.1"/>
    <property type="molecule type" value="Genomic_DNA"/>
</dbReference>
<evidence type="ECO:0000313" key="3">
    <source>
        <dbReference type="EMBL" id="KAF9453951.1"/>
    </source>
</evidence>
<evidence type="ECO:0000256" key="1">
    <source>
        <dbReference type="SAM" id="Coils"/>
    </source>
</evidence>
<feature type="compositionally biased region" description="Polar residues" evidence="2">
    <location>
        <begin position="464"/>
        <end position="475"/>
    </location>
</feature>
<feature type="region of interest" description="Disordered" evidence="2">
    <location>
        <begin position="193"/>
        <end position="337"/>
    </location>
</feature>
<feature type="compositionally biased region" description="Basic and acidic residues" evidence="2">
    <location>
        <begin position="46"/>
        <end position="56"/>
    </location>
</feature>
<dbReference type="OrthoDB" id="3069722at2759"/>
<feature type="compositionally biased region" description="Low complexity" evidence="2">
    <location>
        <begin position="396"/>
        <end position="410"/>
    </location>
</feature>
<organism evidence="3 4">
    <name type="scientific">Macrolepiota fuliginosa MF-IS2</name>
    <dbReference type="NCBI Taxonomy" id="1400762"/>
    <lineage>
        <taxon>Eukaryota</taxon>
        <taxon>Fungi</taxon>
        <taxon>Dikarya</taxon>
        <taxon>Basidiomycota</taxon>
        <taxon>Agaricomycotina</taxon>
        <taxon>Agaricomycetes</taxon>
        <taxon>Agaricomycetidae</taxon>
        <taxon>Agaricales</taxon>
        <taxon>Agaricineae</taxon>
        <taxon>Agaricaceae</taxon>
        <taxon>Macrolepiota</taxon>
    </lineage>
</organism>
<feature type="compositionally biased region" description="Polar residues" evidence="2">
    <location>
        <begin position="412"/>
        <end position="428"/>
    </location>
</feature>
<feature type="compositionally biased region" description="Polar residues" evidence="2">
    <location>
        <begin position="442"/>
        <end position="453"/>
    </location>
</feature>
<feature type="compositionally biased region" description="Low complexity" evidence="2">
    <location>
        <begin position="255"/>
        <end position="264"/>
    </location>
</feature>
<evidence type="ECO:0000256" key="2">
    <source>
        <dbReference type="SAM" id="MobiDB-lite"/>
    </source>
</evidence>
<dbReference type="AlphaFoldDB" id="A0A9P6C6E8"/>
<accession>A0A9P6C6E8</accession>
<protein>
    <submittedName>
        <fullName evidence="3">Uncharacterized protein</fullName>
    </submittedName>
</protein>